<name>A0A430K6H5_9FLAO</name>
<proteinExistence type="predicted"/>
<dbReference type="GO" id="GO:0004534">
    <property type="term" value="F:5'-3' RNA exonuclease activity"/>
    <property type="evidence" value="ECO:0007669"/>
    <property type="project" value="TreeGrafter"/>
</dbReference>
<evidence type="ECO:0000313" key="2">
    <source>
        <dbReference type="Proteomes" id="UP000267585"/>
    </source>
</evidence>
<organism evidence="1 2">
    <name type="scientific">Arenibacter aquaticus</name>
    <dbReference type="NCBI Taxonomy" id="2489054"/>
    <lineage>
        <taxon>Bacteria</taxon>
        <taxon>Pseudomonadati</taxon>
        <taxon>Bacteroidota</taxon>
        <taxon>Flavobacteriia</taxon>
        <taxon>Flavobacteriales</taxon>
        <taxon>Flavobacteriaceae</taxon>
        <taxon>Arenibacter</taxon>
    </lineage>
</organism>
<dbReference type="OrthoDB" id="9794455at2"/>
<dbReference type="InterPro" id="IPR016195">
    <property type="entry name" value="Pol/histidinol_Pase-like"/>
</dbReference>
<dbReference type="SUPFAM" id="SSF89550">
    <property type="entry name" value="PHP domain-like"/>
    <property type="match status" value="1"/>
</dbReference>
<reference evidence="1 2" key="1">
    <citation type="submission" date="2018-11" db="EMBL/GenBank/DDBJ databases">
        <title>Arenibacter aquaticus sp.nov., a marine bacterium isolated from surface seawater in the South China Sea.</title>
        <authorList>
            <person name="Guo J."/>
            <person name="Sun J."/>
        </authorList>
    </citation>
    <scope>NUCLEOTIDE SEQUENCE [LARGE SCALE GENOMIC DNA]</scope>
    <source>
        <strain evidence="1 2">GUO666</strain>
    </source>
</reference>
<dbReference type="InterPro" id="IPR052018">
    <property type="entry name" value="PHP_domain"/>
</dbReference>
<gene>
    <name evidence="1" type="ORF">EHW67_05575</name>
</gene>
<sequence length="402" mass="45815">MKYLLSSILLPLALVLGSCGDVKKNTDTPQKKKWYKGNLHTHSFWSDGDEFPETILDWYSSNDYQFIALSDHNTISMDEKWIQVREDSIYQKSFKDYLDTYGDEWVDYKLDSGKIHVKLKTYAEYRDLFEKAGEFLVIHSEEITDRYEDKHIHMNATNIQNKIDPQGGNSVSDVMQNNINAVLKQRQETGVPIMPHINHPNFYYSISLEDMISLKGERFFEVYNGHPMVHNMGDSTHISTEEMWDQINISYVAAKKPIMYGLATDDSHSYHKMGSKWSNSGRGWVMVQADTLSAASLIGAMEKGNFYSSTGVTLNSLDYDGQQLSVEVASESNVDYTISFLGCLKGESEVKELKSVQGSSATFNVTDDILFVRSKITSTKLQQNPIENIIYETAWTQPLLND</sequence>
<evidence type="ECO:0000313" key="1">
    <source>
        <dbReference type="EMBL" id="RTE54637.1"/>
    </source>
</evidence>
<dbReference type="EMBL" id="RQPJ01000002">
    <property type="protein sequence ID" value="RTE54637.1"/>
    <property type="molecule type" value="Genomic_DNA"/>
</dbReference>
<comment type="caution">
    <text evidence="1">The sequence shown here is derived from an EMBL/GenBank/DDBJ whole genome shotgun (WGS) entry which is preliminary data.</text>
</comment>
<dbReference type="PANTHER" id="PTHR42924:SF11">
    <property type="entry name" value="POLYMERASE_HISTIDINOL PHOSPHATASE N-TERMINAL DOMAIN-CONTAINING PROTEIN"/>
    <property type="match status" value="1"/>
</dbReference>
<dbReference type="Proteomes" id="UP000267585">
    <property type="component" value="Unassembled WGS sequence"/>
</dbReference>
<dbReference type="GO" id="GO:0035312">
    <property type="term" value="F:5'-3' DNA exonuclease activity"/>
    <property type="evidence" value="ECO:0007669"/>
    <property type="project" value="TreeGrafter"/>
</dbReference>
<dbReference type="Gene3D" id="3.20.20.140">
    <property type="entry name" value="Metal-dependent hydrolases"/>
    <property type="match status" value="1"/>
</dbReference>
<protein>
    <submittedName>
        <fullName evidence="1">Histidinol-phosphatase</fullName>
    </submittedName>
</protein>
<keyword evidence="2" id="KW-1185">Reference proteome</keyword>
<accession>A0A430K6H5</accession>
<dbReference type="AlphaFoldDB" id="A0A430K6H5"/>
<dbReference type="PROSITE" id="PS51257">
    <property type="entry name" value="PROKAR_LIPOPROTEIN"/>
    <property type="match status" value="1"/>
</dbReference>
<dbReference type="PANTHER" id="PTHR42924">
    <property type="entry name" value="EXONUCLEASE"/>
    <property type="match status" value="1"/>
</dbReference>
<dbReference type="RefSeq" id="WP_126161369.1">
    <property type="nucleotide sequence ID" value="NZ_RQPJ01000002.1"/>
</dbReference>